<organism evidence="6">
    <name type="scientific">Drosophila melanogaster</name>
    <name type="common">Fruit fly</name>
    <dbReference type="NCBI Taxonomy" id="7227"/>
    <lineage>
        <taxon>Eukaryota</taxon>
        <taxon>Metazoa</taxon>
        <taxon>Ecdysozoa</taxon>
        <taxon>Arthropoda</taxon>
        <taxon>Hexapoda</taxon>
        <taxon>Insecta</taxon>
        <taxon>Pterygota</taxon>
        <taxon>Neoptera</taxon>
        <taxon>Endopterygota</taxon>
        <taxon>Diptera</taxon>
        <taxon>Brachycera</taxon>
        <taxon>Muscomorpha</taxon>
        <taxon>Ephydroidea</taxon>
        <taxon>Drosophilidae</taxon>
        <taxon>Drosophila</taxon>
        <taxon>Sophophora</taxon>
    </lineage>
</organism>
<feature type="region of interest" description="Disordered" evidence="4">
    <location>
        <begin position="29"/>
        <end position="198"/>
    </location>
</feature>
<dbReference type="PeptideAtlas" id="Q95RS9"/>
<evidence type="ECO:0000256" key="1">
    <source>
        <dbReference type="ARBA" id="ARBA00009171"/>
    </source>
</evidence>
<feature type="compositionally biased region" description="Low complexity" evidence="4">
    <location>
        <begin position="373"/>
        <end position="397"/>
    </location>
</feature>
<feature type="compositionally biased region" description="Pro residues" evidence="4">
    <location>
        <begin position="56"/>
        <end position="66"/>
    </location>
</feature>
<dbReference type="Bgee" id="FBgn0014037">
    <property type="expression patterns" value="Expressed in dorsal appendage forming follicle cell in ovary and 279 other cell types or tissues"/>
</dbReference>
<dbReference type="PANTHER" id="PTHR23288">
    <property type="entry name" value="OCCLUDIN AND RNA POLYMERASE II ELONGATION FACTOR ELL"/>
    <property type="match status" value="1"/>
</dbReference>
<comment type="similarity">
    <text evidence="1 2">Belongs to the ELL/occludin family.</text>
</comment>
<dbReference type="PROSITE" id="PS51980">
    <property type="entry name" value="OCEL"/>
    <property type="match status" value="1"/>
</dbReference>
<dbReference type="AlphaFoldDB" id="Q95RS9"/>
<dbReference type="OrthoDB" id="6284217at2759"/>
<accession>Q95RS9</accession>
<dbReference type="Pfam" id="PF07303">
    <property type="entry name" value="Occludin_ELL"/>
    <property type="match status" value="1"/>
</dbReference>
<dbReference type="ExpressionAtlas" id="Q95RS9">
    <property type="expression patterns" value="baseline and differential"/>
</dbReference>
<feature type="coiled-coil region" evidence="3">
    <location>
        <begin position="227"/>
        <end position="254"/>
    </location>
</feature>
<proteinExistence type="evidence at transcript level"/>
<dbReference type="InterPro" id="IPR010844">
    <property type="entry name" value="Occludin_ELL"/>
</dbReference>
<dbReference type="FlyBase" id="FBgn0014037">
    <property type="gene designation" value="Su(Tpl)"/>
</dbReference>
<evidence type="ECO:0000313" key="6">
    <source>
        <dbReference type="EMBL" id="AAL28709.1"/>
    </source>
</evidence>
<evidence type="ECO:0000259" key="5">
    <source>
        <dbReference type="PROSITE" id="PS51980"/>
    </source>
</evidence>
<evidence type="ECO:0000313" key="7">
    <source>
        <dbReference type="FlyBase" id="FBgn0014037"/>
    </source>
</evidence>
<dbReference type="AGR" id="FB:FBgn0014037"/>
<sequence length="430" mass="48955">MGATTRISGTLRAAIQAAPVAMRRNRIASVQQRRCRQTAAAHPLQRRRRSLRPVLCPRPPLDPLPVPANNVCRPQQSDYNSYNSNNAQHVASNSKKRMGSVGPSGGSNGQRQRSASGSNSGYQQVPPPSSNSRSSIQQQNQHQKQQVQQKQAPSQQQQQQQQQYHQQAKHPSPSQQLAAAAHAYAHATADTDSSATPRYDFSQYVPIQTLEVRRRYKTEFESDYDEYRKLLTRVEDVRNRFQDLSERLESARRCDNGYGDYDHIKRQIVCEYERINNDRTIGEDKERFDYLHAKLAHIKQLVMDYDKTLMSATMAMAPTDVVAAQGPDPAVAKAAARLAEHHRRQHHAAETIKQQQQQKQTHQHHLQRHLQHHLQQQQNLLQQQQNLLQQQSVSNSDDSSDSSDSNDDDDDDDEDCDDSNSNTDDDEARY</sequence>
<dbReference type="Gene3D" id="6.10.140.340">
    <property type="match status" value="1"/>
</dbReference>
<evidence type="ECO:0000256" key="4">
    <source>
        <dbReference type="SAM" id="MobiDB-lite"/>
    </source>
</evidence>
<reference evidence="6" key="1">
    <citation type="submission" date="2001-10" db="EMBL/GenBank/DDBJ databases">
        <authorList>
            <person name="Stapleton M."/>
            <person name="Brokstein P."/>
            <person name="Hong L."/>
            <person name="Agbayani A."/>
            <person name="Carlson J."/>
            <person name="Champe M."/>
            <person name="Chavez C."/>
            <person name="Dorsett V."/>
            <person name="Farfan D."/>
            <person name="Frise E."/>
            <person name="George R."/>
            <person name="Gonzalez M."/>
            <person name="Guarin H."/>
            <person name="Li P."/>
            <person name="Liao G."/>
            <person name="Miranda A."/>
            <person name="Mungall C.J."/>
            <person name="Nunoo J."/>
            <person name="Pacleb J."/>
            <person name="Paragas V."/>
            <person name="Park S."/>
            <person name="Phouanenavong S."/>
            <person name="Wan K."/>
            <person name="Yu C."/>
            <person name="Lewis S.E."/>
            <person name="Rubin G.M."/>
            <person name="Celniker S."/>
        </authorList>
    </citation>
    <scope>NUCLEOTIDE SEQUENCE</scope>
    <source>
        <strain evidence="6">Berkeley</strain>
    </source>
</reference>
<feature type="region of interest" description="Disordered" evidence="4">
    <location>
        <begin position="339"/>
        <end position="430"/>
    </location>
</feature>
<evidence type="ECO:0000256" key="3">
    <source>
        <dbReference type="SAM" id="Coils"/>
    </source>
</evidence>
<dbReference type="PANTHER" id="PTHR23288:SF17">
    <property type="entry name" value="RNA POLYMERASE II ELONGATION FACTOR ELL"/>
    <property type="match status" value="1"/>
</dbReference>
<dbReference type="EMBL" id="AY061161">
    <property type="protein sequence ID" value="AAL28709.1"/>
    <property type="molecule type" value="mRNA"/>
</dbReference>
<feature type="compositionally biased region" description="Basic residues" evidence="4">
    <location>
        <begin position="361"/>
        <end position="372"/>
    </location>
</feature>
<dbReference type="VEuPathDB" id="VectorBase:FBgn0014037"/>
<keyword evidence="3" id="KW-0175">Coiled coil</keyword>
<feature type="compositionally biased region" description="Acidic residues" evidence="4">
    <location>
        <begin position="398"/>
        <end position="430"/>
    </location>
</feature>
<dbReference type="SUPFAM" id="SSF144292">
    <property type="entry name" value="occludin/ELL-like"/>
    <property type="match status" value="1"/>
</dbReference>
<evidence type="ECO:0000256" key="2">
    <source>
        <dbReference type="PROSITE-ProRule" id="PRU01324"/>
    </source>
</evidence>
<feature type="compositionally biased region" description="Low complexity" evidence="4">
    <location>
        <begin position="178"/>
        <end position="195"/>
    </location>
</feature>
<gene>
    <name evidence="7" type="primary">Su(Tpl)</name>
    <name evidence="6" type="synonym">CG8037</name>
    <name evidence="7" type="ORF">CG32217</name>
</gene>
<protein>
    <submittedName>
        <fullName evidence="6">LD12812p</fullName>
    </submittedName>
</protein>
<dbReference type="InterPro" id="IPR031176">
    <property type="entry name" value="ELL/occludin"/>
</dbReference>
<feature type="domain" description="OCEL" evidence="5">
    <location>
        <begin position="198"/>
        <end position="310"/>
    </location>
</feature>
<name>Q95RS9_DROME</name>
<feature type="compositionally biased region" description="Polar residues" evidence="4">
    <location>
        <begin position="109"/>
        <end position="122"/>
    </location>
</feature>
<feature type="compositionally biased region" description="Low complexity" evidence="4">
    <location>
        <begin position="130"/>
        <end position="166"/>
    </location>
</feature>